<accession>A0A2M3ZTJ4</accession>
<proteinExistence type="predicted"/>
<sequence>MLFIPISVITVKTRTQKLLLLLLFGFSSFISCWAIKVFFTLTGSVGVSPHAPLRFNCGTSGQHFEHRGDVLLPMITMRQDYRSLAK</sequence>
<dbReference type="AlphaFoldDB" id="A0A2M3ZTJ4"/>
<reference evidence="1" key="1">
    <citation type="submission" date="2018-01" db="EMBL/GenBank/DDBJ databases">
        <title>An insight into the sialome of Amazonian anophelines.</title>
        <authorList>
            <person name="Ribeiro J.M."/>
            <person name="Scarpassa V."/>
            <person name="Calvo E."/>
        </authorList>
    </citation>
    <scope>NUCLEOTIDE SEQUENCE</scope>
    <source>
        <tissue evidence="1">Salivary glands</tissue>
    </source>
</reference>
<organism evidence="1">
    <name type="scientific">Anopheles braziliensis</name>
    <dbReference type="NCBI Taxonomy" id="58242"/>
    <lineage>
        <taxon>Eukaryota</taxon>
        <taxon>Metazoa</taxon>
        <taxon>Ecdysozoa</taxon>
        <taxon>Arthropoda</taxon>
        <taxon>Hexapoda</taxon>
        <taxon>Insecta</taxon>
        <taxon>Pterygota</taxon>
        <taxon>Neoptera</taxon>
        <taxon>Endopterygota</taxon>
        <taxon>Diptera</taxon>
        <taxon>Nematocera</taxon>
        <taxon>Culicoidea</taxon>
        <taxon>Culicidae</taxon>
        <taxon>Anophelinae</taxon>
        <taxon>Anopheles</taxon>
    </lineage>
</organism>
<evidence type="ECO:0000313" key="1">
    <source>
        <dbReference type="EMBL" id="MBW31823.1"/>
    </source>
</evidence>
<dbReference type="EMBL" id="GGFM01011072">
    <property type="protein sequence ID" value="MBW31823.1"/>
    <property type="molecule type" value="Transcribed_RNA"/>
</dbReference>
<name>A0A2M3ZTJ4_9DIPT</name>
<protein>
    <submittedName>
        <fullName evidence="1">Putative secreted peptide</fullName>
    </submittedName>
</protein>